<protein>
    <submittedName>
        <fullName evidence="6">TetR family transcriptional regulator</fullName>
    </submittedName>
</protein>
<dbReference type="GO" id="GO:0000976">
    <property type="term" value="F:transcription cis-regulatory region binding"/>
    <property type="evidence" value="ECO:0007669"/>
    <property type="project" value="TreeGrafter"/>
</dbReference>
<dbReference type="InterPro" id="IPR050109">
    <property type="entry name" value="HTH-type_TetR-like_transc_reg"/>
</dbReference>
<comment type="caution">
    <text evidence="6">The sequence shown here is derived from an EMBL/GenBank/DDBJ whole genome shotgun (WGS) entry which is preliminary data.</text>
</comment>
<dbReference type="SUPFAM" id="SSF46689">
    <property type="entry name" value="Homeodomain-like"/>
    <property type="match status" value="1"/>
</dbReference>
<feature type="domain" description="HTH tetR-type" evidence="5">
    <location>
        <begin position="9"/>
        <end position="69"/>
    </location>
</feature>
<dbReference type="Gene3D" id="1.10.10.60">
    <property type="entry name" value="Homeodomain-like"/>
    <property type="match status" value="1"/>
</dbReference>
<evidence type="ECO:0000256" key="1">
    <source>
        <dbReference type="ARBA" id="ARBA00023015"/>
    </source>
</evidence>
<evidence type="ECO:0000313" key="7">
    <source>
        <dbReference type="Proteomes" id="UP000272474"/>
    </source>
</evidence>
<dbReference type="InterPro" id="IPR036271">
    <property type="entry name" value="Tet_transcr_reg_TetR-rel_C_sf"/>
</dbReference>
<evidence type="ECO:0000256" key="4">
    <source>
        <dbReference type="PROSITE-ProRule" id="PRU00335"/>
    </source>
</evidence>
<dbReference type="InterPro" id="IPR009057">
    <property type="entry name" value="Homeodomain-like_sf"/>
</dbReference>
<accession>A0A3A9Z1G8</accession>
<dbReference type="InterPro" id="IPR041490">
    <property type="entry name" value="KstR2_TetR_C"/>
</dbReference>
<evidence type="ECO:0000313" key="6">
    <source>
        <dbReference type="EMBL" id="RKN42292.1"/>
    </source>
</evidence>
<keyword evidence="7" id="KW-1185">Reference proteome</keyword>
<dbReference type="Proteomes" id="UP000272474">
    <property type="component" value="Unassembled WGS sequence"/>
</dbReference>
<gene>
    <name evidence="6" type="ORF">D7294_12645</name>
</gene>
<organism evidence="6 7">
    <name type="scientific">Streptomyces hoynatensis</name>
    <dbReference type="NCBI Taxonomy" id="1141874"/>
    <lineage>
        <taxon>Bacteria</taxon>
        <taxon>Bacillati</taxon>
        <taxon>Actinomycetota</taxon>
        <taxon>Actinomycetes</taxon>
        <taxon>Kitasatosporales</taxon>
        <taxon>Streptomycetaceae</taxon>
        <taxon>Streptomyces</taxon>
    </lineage>
</organism>
<dbReference type="PRINTS" id="PR00455">
    <property type="entry name" value="HTHTETR"/>
</dbReference>
<dbReference type="GO" id="GO:0003700">
    <property type="term" value="F:DNA-binding transcription factor activity"/>
    <property type="evidence" value="ECO:0007669"/>
    <property type="project" value="TreeGrafter"/>
</dbReference>
<proteinExistence type="predicted"/>
<dbReference type="OrthoDB" id="3172830at2"/>
<dbReference type="PANTHER" id="PTHR30055">
    <property type="entry name" value="HTH-TYPE TRANSCRIPTIONAL REGULATOR RUTR"/>
    <property type="match status" value="1"/>
</dbReference>
<dbReference type="PROSITE" id="PS50977">
    <property type="entry name" value="HTH_TETR_2"/>
    <property type="match status" value="1"/>
</dbReference>
<dbReference type="PANTHER" id="PTHR30055:SF238">
    <property type="entry name" value="MYCOFACTOCIN BIOSYNTHESIS TRANSCRIPTIONAL REGULATOR MFTR-RELATED"/>
    <property type="match status" value="1"/>
</dbReference>
<keyword evidence="1" id="KW-0805">Transcription regulation</keyword>
<dbReference type="InterPro" id="IPR001647">
    <property type="entry name" value="HTH_TetR"/>
</dbReference>
<keyword evidence="2 4" id="KW-0238">DNA-binding</keyword>
<keyword evidence="3" id="KW-0804">Transcription</keyword>
<name>A0A3A9Z1G8_9ACTN</name>
<reference evidence="6 7" key="1">
    <citation type="journal article" date="2014" name="Int. J. Syst. Evol. Microbiol.">
        <title>Streptomyces hoynatensis sp. nov., isolated from deep marine sediment.</title>
        <authorList>
            <person name="Veyisoglu A."/>
            <person name="Sahin N."/>
        </authorList>
    </citation>
    <scope>NUCLEOTIDE SEQUENCE [LARGE SCALE GENOMIC DNA]</scope>
    <source>
        <strain evidence="6 7">KCTC 29097</strain>
    </source>
</reference>
<dbReference type="RefSeq" id="WP_120678901.1">
    <property type="nucleotide sequence ID" value="NZ_RBAL01000006.1"/>
</dbReference>
<evidence type="ECO:0000256" key="2">
    <source>
        <dbReference type="ARBA" id="ARBA00023125"/>
    </source>
</evidence>
<dbReference type="Pfam" id="PF17932">
    <property type="entry name" value="TetR_C_24"/>
    <property type="match status" value="1"/>
</dbReference>
<dbReference type="AlphaFoldDB" id="A0A3A9Z1G8"/>
<sequence length="205" mass="21580">MTSTSTRRGATRQRLYEAAITLIAEQGFSATTMEQIAERAGVAKGTVYYNFGGKTELFQELLRQGVAPLTAGLRAAAQGALAGSGGAVDALDGMTRAALVFIAANPDFTRLLVAEQWRTNRAWHPTLTEVRHQLTGLVEEVLQQGVKSGELDPALDIELTGGALVGMVALGALEWLAFHPARSLDEVHAALSVLLRGRLGGGGAA</sequence>
<evidence type="ECO:0000259" key="5">
    <source>
        <dbReference type="PROSITE" id="PS50977"/>
    </source>
</evidence>
<feature type="DNA-binding region" description="H-T-H motif" evidence="4">
    <location>
        <begin position="32"/>
        <end position="51"/>
    </location>
</feature>
<evidence type="ECO:0000256" key="3">
    <source>
        <dbReference type="ARBA" id="ARBA00023163"/>
    </source>
</evidence>
<dbReference type="SUPFAM" id="SSF48498">
    <property type="entry name" value="Tetracyclin repressor-like, C-terminal domain"/>
    <property type="match status" value="1"/>
</dbReference>
<dbReference type="EMBL" id="RBAL01000006">
    <property type="protein sequence ID" value="RKN42292.1"/>
    <property type="molecule type" value="Genomic_DNA"/>
</dbReference>
<dbReference type="Gene3D" id="1.10.357.10">
    <property type="entry name" value="Tetracycline Repressor, domain 2"/>
    <property type="match status" value="1"/>
</dbReference>
<dbReference type="Pfam" id="PF00440">
    <property type="entry name" value="TetR_N"/>
    <property type="match status" value="1"/>
</dbReference>